<evidence type="ECO:0000259" key="5">
    <source>
        <dbReference type="PROSITE" id="PS50977"/>
    </source>
</evidence>
<dbReference type="Proteomes" id="UP000509579">
    <property type="component" value="Plasmid unnamed1"/>
</dbReference>
<dbReference type="EMBL" id="CP054841">
    <property type="protein sequence ID" value="QKV55637.1"/>
    <property type="molecule type" value="Genomic_DNA"/>
</dbReference>
<feature type="domain" description="HTH tetR-type" evidence="5">
    <location>
        <begin position="1"/>
        <end position="60"/>
    </location>
</feature>
<keyword evidence="3" id="KW-0804">Transcription</keyword>
<keyword evidence="1" id="KW-0805">Transcription regulation</keyword>
<proteinExistence type="predicted"/>
<evidence type="ECO:0000313" key="7">
    <source>
        <dbReference type="Proteomes" id="UP000509579"/>
    </source>
</evidence>
<sequence length="198" mass="21797">MTASRLQDAALARFARQGFDATSMAEIAADVGIKKPSIYAHFRNKDALYLSLIPLMIAAELDYAKGVLQGGAQIRTQLHAYLQSIQLRFADSFRVQFWMRALYTPPGHLYDQVMAPMHGFMEQLEAIVLAAISESSLVPNAQQLSAEVLTRTYLGLIDCLQVELTYAGPAKFARRLQAVWAVFEAATAPAPAPAPLQR</sequence>
<gene>
    <name evidence="6" type="ORF">HUK68_19890</name>
</gene>
<dbReference type="PROSITE" id="PS50977">
    <property type="entry name" value="HTH_TETR_2"/>
    <property type="match status" value="1"/>
</dbReference>
<dbReference type="KEGG" id="aant:HUK68_19890"/>
<accession>A0A6N1X8E0</accession>
<dbReference type="GO" id="GO:0003700">
    <property type="term" value="F:DNA-binding transcription factor activity"/>
    <property type="evidence" value="ECO:0007669"/>
    <property type="project" value="TreeGrafter"/>
</dbReference>
<dbReference type="RefSeq" id="WP_175506423.1">
    <property type="nucleotide sequence ID" value="NZ_CP054841.1"/>
</dbReference>
<evidence type="ECO:0000256" key="3">
    <source>
        <dbReference type="ARBA" id="ARBA00023163"/>
    </source>
</evidence>
<dbReference type="GO" id="GO:0000976">
    <property type="term" value="F:transcription cis-regulatory region binding"/>
    <property type="evidence" value="ECO:0007669"/>
    <property type="project" value="TreeGrafter"/>
</dbReference>
<dbReference type="InterPro" id="IPR001647">
    <property type="entry name" value="HTH_TetR"/>
</dbReference>
<dbReference type="AlphaFoldDB" id="A0A6N1X8E0"/>
<evidence type="ECO:0000313" key="6">
    <source>
        <dbReference type="EMBL" id="QKV55637.1"/>
    </source>
</evidence>
<dbReference type="Pfam" id="PF00440">
    <property type="entry name" value="TetR_N"/>
    <property type="match status" value="1"/>
</dbReference>
<dbReference type="Gene3D" id="1.10.10.60">
    <property type="entry name" value="Homeodomain-like"/>
    <property type="match status" value="1"/>
</dbReference>
<dbReference type="SUPFAM" id="SSF46689">
    <property type="entry name" value="Homeodomain-like"/>
    <property type="match status" value="1"/>
</dbReference>
<dbReference type="Gene3D" id="1.10.357.10">
    <property type="entry name" value="Tetracycline Repressor, domain 2"/>
    <property type="match status" value="1"/>
</dbReference>
<keyword evidence="6" id="KW-0614">Plasmid</keyword>
<geneLocation type="plasmid" evidence="6 7">
    <name>unnamed1</name>
</geneLocation>
<evidence type="ECO:0000256" key="2">
    <source>
        <dbReference type="ARBA" id="ARBA00023125"/>
    </source>
</evidence>
<evidence type="ECO:0000256" key="1">
    <source>
        <dbReference type="ARBA" id="ARBA00023015"/>
    </source>
</evidence>
<keyword evidence="7" id="KW-1185">Reference proteome</keyword>
<dbReference type="InterPro" id="IPR009057">
    <property type="entry name" value="Homeodomain-like_sf"/>
</dbReference>
<protein>
    <submittedName>
        <fullName evidence="6">TetR/AcrR family transcriptional regulator</fullName>
    </submittedName>
</protein>
<dbReference type="PRINTS" id="PR00455">
    <property type="entry name" value="HTHTETR"/>
</dbReference>
<dbReference type="InterPro" id="IPR050109">
    <property type="entry name" value="HTH-type_TetR-like_transc_reg"/>
</dbReference>
<dbReference type="PANTHER" id="PTHR30055:SF238">
    <property type="entry name" value="MYCOFACTOCIN BIOSYNTHESIS TRANSCRIPTIONAL REGULATOR MFTR-RELATED"/>
    <property type="match status" value="1"/>
</dbReference>
<evidence type="ECO:0000256" key="4">
    <source>
        <dbReference type="PROSITE-ProRule" id="PRU00335"/>
    </source>
</evidence>
<name>A0A6N1X8E0_9BURK</name>
<dbReference type="PANTHER" id="PTHR30055">
    <property type="entry name" value="HTH-TYPE TRANSCRIPTIONAL REGULATOR RUTR"/>
    <property type="match status" value="1"/>
</dbReference>
<reference evidence="6 7" key="1">
    <citation type="submission" date="2020-06" db="EMBL/GenBank/DDBJ databases">
        <title>Acidovorax antarctica sp. nov., isolated from Corinth ice sheet soil, Antarctic Fields Peninsula.</title>
        <authorList>
            <person name="Xu Q."/>
            <person name="Peng F."/>
        </authorList>
    </citation>
    <scope>NUCLEOTIDE SEQUENCE [LARGE SCALE GENOMIC DNA]</scope>
    <source>
        <strain evidence="6 7">16-35-5</strain>
        <plasmid evidence="6 7">unnamed1</plasmid>
    </source>
</reference>
<organism evidence="6 7">
    <name type="scientific">Comamonas antarctica</name>
    <dbReference type="NCBI Taxonomy" id="2743470"/>
    <lineage>
        <taxon>Bacteria</taxon>
        <taxon>Pseudomonadati</taxon>
        <taxon>Pseudomonadota</taxon>
        <taxon>Betaproteobacteria</taxon>
        <taxon>Burkholderiales</taxon>
        <taxon>Comamonadaceae</taxon>
        <taxon>Comamonas</taxon>
    </lineage>
</organism>
<feature type="DNA-binding region" description="H-T-H motif" evidence="4">
    <location>
        <begin position="23"/>
        <end position="42"/>
    </location>
</feature>
<keyword evidence="2 4" id="KW-0238">DNA-binding</keyword>